<dbReference type="HOGENOM" id="CLU_035008_4_2_9"/>
<dbReference type="EMBL" id="CP002344">
    <property type="protein sequence ID" value="ADU51869.1"/>
    <property type="molecule type" value="Genomic_DNA"/>
</dbReference>
<dbReference type="PANTHER" id="PTHR21022">
    <property type="entry name" value="PREPHENATE DEHYDRATASE P PROTEIN"/>
    <property type="match status" value="1"/>
</dbReference>
<dbReference type="Pfam" id="PF00800">
    <property type="entry name" value="PDT"/>
    <property type="match status" value="1"/>
</dbReference>
<evidence type="ECO:0000256" key="4">
    <source>
        <dbReference type="ARBA" id="ARBA00022605"/>
    </source>
</evidence>
<dbReference type="GO" id="GO:0004664">
    <property type="term" value="F:prephenate dehydratase activity"/>
    <property type="evidence" value="ECO:0007669"/>
    <property type="project" value="UniProtKB-EC"/>
</dbReference>
<dbReference type="InterPro" id="IPR008242">
    <property type="entry name" value="Chor_mutase/pphenate_deHydtase"/>
</dbReference>
<dbReference type="PROSITE" id="PS51671">
    <property type="entry name" value="ACT"/>
    <property type="match status" value="1"/>
</dbReference>
<accession>E6SHY9</accession>
<keyword evidence="5" id="KW-0057">Aromatic amino acid biosynthesis</keyword>
<reference evidence="13 14" key="1">
    <citation type="journal article" date="2010" name="Stand. Genomic Sci.">
        <title>Complete genome sequence of Thermaerobacter marianensis type strain (7p75a).</title>
        <authorList>
            <person name="Han C."/>
            <person name="Gu W."/>
            <person name="Zhang X."/>
            <person name="Lapidus A."/>
            <person name="Nolan M."/>
            <person name="Copeland A."/>
            <person name="Lucas S."/>
            <person name="Del Rio T.G."/>
            <person name="Tice H."/>
            <person name="Cheng J.F."/>
            <person name="Tapia R."/>
            <person name="Goodwin L."/>
            <person name="Pitluck S."/>
            <person name="Pagani I."/>
            <person name="Ivanova N."/>
            <person name="Mavromatis K."/>
            <person name="Mikhailova N."/>
            <person name="Pati A."/>
            <person name="Chen A."/>
            <person name="Palaniappan K."/>
            <person name="Land M."/>
            <person name="Hauser L."/>
            <person name="Chang Y.J."/>
            <person name="Jeffries C.D."/>
            <person name="Schneider S."/>
            <person name="Rohde M."/>
            <person name="Goker M."/>
            <person name="Pukall R."/>
            <person name="Woyke T."/>
            <person name="Bristow J."/>
            <person name="Eisen J.A."/>
            <person name="Markowitz V."/>
            <person name="Hugenholtz P."/>
            <person name="Kyrpides N.C."/>
            <person name="Klenk H.P."/>
            <person name="Detter J.C."/>
        </authorList>
    </citation>
    <scope>NUCLEOTIDE SEQUENCE [LARGE SCALE GENOMIC DNA]</scope>
    <source>
        <strain evidence="14">ATCC 700841 / DSM 12885 / JCM 10246 / 7p75a</strain>
    </source>
</reference>
<dbReference type="AlphaFoldDB" id="E6SHY9"/>
<evidence type="ECO:0000256" key="7">
    <source>
        <dbReference type="ARBA" id="ARBA00023239"/>
    </source>
</evidence>
<dbReference type="Gene3D" id="3.40.190.10">
    <property type="entry name" value="Periplasmic binding protein-like II"/>
    <property type="match status" value="2"/>
</dbReference>
<evidence type="ECO:0000259" key="11">
    <source>
        <dbReference type="PROSITE" id="PS51171"/>
    </source>
</evidence>
<evidence type="ECO:0000259" key="12">
    <source>
        <dbReference type="PROSITE" id="PS51671"/>
    </source>
</evidence>
<feature type="domain" description="Prephenate dehydratase" evidence="11">
    <location>
        <begin position="25"/>
        <end position="201"/>
    </location>
</feature>
<organism evidence="13 14">
    <name type="scientific">Thermaerobacter marianensis (strain ATCC 700841 / DSM 12885 / JCM 10246 / 7p75a)</name>
    <dbReference type="NCBI Taxonomy" id="644966"/>
    <lineage>
        <taxon>Bacteria</taxon>
        <taxon>Bacillati</taxon>
        <taxon>Bacillota</taxon>
        <taxon>Clostridia</taxon>
        <taxon>Eubacteriales</taxon>
        <taxon>Clostridiales Family XVII. Incertae Sedis</taxon>
        <taxon>Thermaerobacter</taxon>
    </lineage>
</organism>
<evidence type="ECO:0000313" key="14">
    <source>
        <dbReference type="Proteomes" id="UP000008915"/>
    </source>
</evidence>
<dbReference type="SUPFAM" id="SSF55021">
    <property type="entry name" value="ACT-like"/>
    <property type="match status" value="1"/>
</dbReference>
<evidence type="ECO:0000256" key="6">
    <source>
        <dbReference type="ARBA" id="ARBA00023222"/>
    </source>
</evidence>
<dbReference type="CDD" id="cd04905">
    <property type="entry name" value="ACT_CM-PDT"/>
    <property type="match status" value="1"/>
</dbReference>
<dbReference type="Proteomes" id="UP000008915">
    <property type="component" value="Chromosome"/>
</dbReference>
<evidence type="ECO:0000256" key="3">
    <source>
        <dbReference type="ARBA" id="ARBA00021872"/>
    </source>
</evidence>
<dbReference type="UniPathway" id="UPA00121">
    <property type="reaction ID" value="UER00345"/>
</dbReference>
<dbReference type="PIRSF" id="PIRSF001500">
    <property type="entry name" value="Chor_mut_pdt_Ppr"/>
    <property type="match status" value="1"/>
</dbReference>
<dbReference type="SUPFAM" id="SSF53850">
    <property type="entry name" value="Periplasmic binding protein-like II"/>
    <property type="match status" value="1"/>
</dbReference>
<evidence type="ECO:0000256" key="1">
    <source>
        <dbReference type="ARBA" id="ARBA00004741"/>
    </source>
</evidence>
<proteinExistence type="predicted"/>
<dbReference type="eggNOG" id="COG0077">
    <property type="taxonomic scope" value="Bacteria"/>
</dbReference>
<evidence type="ECO:0000256" key="10">
    <source>
        <dbReference type="SAM" id="MobiDB-lite"/>
    </source>
</evidence>
<name>E6SHY9_THEM7</name>
<dbReference type="GO" id="GO:0009094">
    <property type="term" value="P:L-phenylalanine biosynthetic process"/>
    <property type="evidence" value="ECO:0007669"/>
    <property type="project" value="UniProtKB-UniPathway"/>
</dbReference>
<dbReference type="PROSITE" id="PS51171">
    <property type="entry name" value="PREPHENATE_DEHYDR_3"/>
    <property type="match status" value="1"/>
</dbReference>
<keyword evidence="4" id="KW-0028">Amino-acid biosynthesis</keyword>
<dbReference type="Pfam" id="PF01842">
    <property type="entry name" value="ACT"/>
    <property type="match status" value="1"/>
</dbReference>
<sequence>MDGPVADDVPHEVSRAAAAAKRSFRVAFQGERGAFSEAAVLTYFGPWAEPLPCPTFPDVFDRLASGSASAAMVPVENSYAGDVGETYDLLRRHAVRICGELQLPVRHCLLALPGTRLGDLRVVRSHPQALAQCREFLHRHGLIAEPAYDTAAAARQVAEAGRRDLGAIASHQAALHYGLAVLAEDIQDSAGNVTRFYHLERDEPAGTAPPASADPSEVRHPPRPQDLPAASPRRGHDGPEPPGAPRPNASSRLVPAGVKTSLLFVGEDRPGALYRCLGAFARREINLTKLTARPEPGGSWQYMFFADLEGSLEEPRVQEAIDELRRQATYVRIMGSYRVWQVHDADAGH</sequence>
<evidence type="ECO:0000256" key="8">
    <source>
        <dbReference type="ARBA" id="ARBA00047848"/>
    </source>
</evidence>
<reference evidence="14" key="2">
    <citation type="journal article" date="2010" name="Stand. Genomic Sci.">
        <title>Complete genome sequence of Thermaerobacter marianensis type strain (7p75aT).</title>
        <authorList>
            <person name="Han C."/>
            <person name="Gu W."/>
            <person name="Zhang X."/>
            <person name="Lapidus A."/>
            <person name="Nolan M."/>
            <person name="Copeland A."/>
            <person name="Lucas S."/>
            <person name="Glavina Del Rio T."/>
            <person name="Tice H."/>
            <person name="Cheng J."/>
            <person name="Tapia R."/>
            <person name="Goodwin L."/>
            <person name="Pitluck S."/>
            <person name="Pagani I."/>
            <person name="Ivanova N."/>
            <person name="Mavromatis K."/>
            <person name="Mikhailova N."/>
            <person name="Pati A."/>
            <person name="Chen A."/>
            <person name="Palaniappan K."/>
            <person name="Land M."/>
            <person name="Hauser L."/>
            <person name="Chang Y."/>
            <person name="Jeffries C."/>
            <person name="Schneider S."/>
            <person name="Rohde M."/>
            <person name="Goker M."/>
            <person name="Pukall R."/>
            <person name="Woyke T."/>
            <person name="Bristow J."/>
            <person name="Eisen J."/>
            <person name="Markowitz V."/>
            <person name="Hugenholtz P."/>
            <person name="Kyrpides N."/>
            <person name="Klenk H."/>
            <person name="Detter J."/>
        </authorList>
    </citation>
    <scope>NUCLEOTIDE SEQUENCE [LARGE SCALE GENOMIC DNA]</scope>
    <source>
        <strain evidence="14">ATCC 700841 / DSM 12885 / JCM 10246 / 7p75a</strain>
    </source>
</reference>
<dbReference type="PANTHER" id="PTHR21022:SF19">
    <property type="entry name" value="PREPHENATE DEHYDRATASE-RELATED"/>
    <property type="match status" value="1"/>
</dbReference>
<dbReference type="GO" id="GO:0005737">
    <property type="term" value="C:cytoplasm"/>
    <property type="evidence" value="ECO:0007669"/>
    <property type="project" value="TreeGrafter"/>
</dbReference>
<keyword evidence="6" id="KW-0584">Phenylalanine biosynthesis</keyword>
<dbReference type="EC" id="4.2.1.51" evidence="2"/>
<feature type="region of interest" description="Disordered" evidence="10">
    <location>
        <begin position="203"/>
        <end position="252"/>
    </location>
</feature>
<dbReference type="InterPro" id="IPR001086">
    <property type="entry name" value="Preph_deHydtase"/>
</dbReference>
<dbReference type="InterPro" id="IPR002912">
    <property type="entry name" value="ACT_dom"/>
</dbReference>
<evidence type="ECO:0000256" key="9">
    <source>
        <dbReference type="PIRSR" id="PIRSR001500-2"/>
    </source>
</evidence>
<evidence type="ECO:0000256" key="2">
    <source>
        <dbReference type="ARBA" id="ARBA00013147"/>
    </source>
</evidence>
<dbReference type="Gene3D" id="3.30.70.260">
    <property type="match status" value="1"/>
</dbReference>
<comment type="catalytic activity">
    <reaction evidence="8">
        <text>prephenate + H(+) = 3-phenylpyruvate + CO2 + H2O</text>
        <dbReference type="Rhea" id="RHEA:21648"/>
        <dbReference type="ChEBI" id="CHEBI:15377"/>
        <dbReference type="ChEBI" id="CHEBI:15378"/>
        <dbReference type="ChEBI" id="CHEBI:16526"/>
        <dbReference type="ChEBI" id="CHEBI:18005"/>
        <dbReference type="ChEBI" id="CHEBI:29934"/>
        <dbReference type="EC" id="4.2.1.51"/>
    </reaction>
</comment>
<dbReference type="CDD" id="cd13631">
    <property type="entry name" value="PBP2_Ct-PDT_like"/>
    <property type="match status" value="1"/>
</dbReference>
<dbReference type="InterPro" id="IPR045865">
    <property type="entry name" value="ACT-like_dom_sf"/>
</dbReference>
<feature type="domain" description="ACT" evidence="12">
    <location>
        <begin position="261"/>
        <end position="338"/>
    </location>
</feature>
<dbReference type="STRING" id="644966.Tmar_1766"/>
<keyword evidence="7 13" id="KW-0456">Lyase</keyword>
<protein>
    <recommendedName>
        <fullName evidence="3">Prephenate dehydratase</fullName>
        <ecNumber evidence="2">4.2.1.51</ecNumber>
    </recommendedName>
</protein>
<evidence type="ECO:0000256" key="5">
    <source>
        <dbReference type="ARBA" id="ARBA00023141"/>
    </source>
</evidence>
<dbReference type="KEGG" id="tmr:Tmar_1766"/>
<comment type="pathway">
    <text evidence="1">Amino-acid biosynthesis; L-phenylalanine biosynthesis; phenylpyruvate from prephenate: step 1/1.</text>
</comment>
<gene>
    <name evidence="13" type="ordered locus">Tmar_1766</name>
</gene>
<feature type="site" description="Essential for prephenate dehydratase activity" evidence="9">
    <location>
        <position position="194"/>
    </location>
</feature>
<evidence type="ECO:0000313" key="13">
    <source>
        <dbReference type="EMBL" id="ADU51869.1"/>
    </source>
</evidence>
<dbReference type="RefSeq" id="WP_013496170.1">
    <property type="nucleotide sequence ID" value="NC_014831.1"/>
</dbReference>
<keyword evidence="14" id="KW-1185">Reference proteome</keyword>